<dbReference type="NCBIfam" id="NF002270">
    <property type="entry name" value="PRK01202.1"/>
    <property type="match status" value="1"/>
</dbReference>
<name>A0A7W9STU2_ARMRO</name>
<dbReference type="Proteomes" id="UP000520814">
    <property type="component" value="Unassembled WGS sequence"/>
</dbReference>
<gene>
    <name evidence="3" type="primary">gcvH</name>
    <name evidence="6" type="ORF">HNQ39_004372</name>
</gene>
<organism evidence="6 7">
    <name type="scientific">Armatimonas rosea</name>
    <dbReference type="NCBI Taxonomy" id="685828"/>
    <lineage>
        <taxon>Bacteria</taxon>
        <taxon>Bacillati</taxon>
        <taxon>Armatimonadota</taxon>
        <taxon>Armatimonadia</taxon>
        <taxon>Armatimonadales</taxon>
        <taxon>Armatimonadaceae</taxon>
        <taxon>Armatimonas</taxon>
    </lineage>
</organism>
<accession>A0A7W9STU2</accession>
<reference evidence="6 7" key="1">
    <citation type="submission" date="2020-08" db="EMBL/GenBank/DDBJ databases">
        <title>Genomic Encyclopedia of Type Strains, Phase IV (KMG-IV): sequencing the most valuable type-strain genomes for metagenomic binning, comparative biology and taxonomic classification.</title>
        <authorList>
            <person name="Goeker M."/>
        </authorList>
    </citation>
    <scope>NUCLEOTIDE SEQUENCE [LARGE SCALE GENOMIC DNA]</scope>
    <source>
        <strain evidence="6 7">DSM 23562</strain>
    </source>
</reference>
<dbReference type="PANTHER" id="PTHR11715">
    <property type="entry name" value="GLYCINE CLEAVAGE SYSTEM H PROTEIN"/>
    <property type="match status" value="1"/>
</dbReference>
<proteinExistence type="inferred from homology"/>
<dbReference type="NCBIfam" id="TIGR00527">
    <property type="entry name" value="gcvH"/>
    <property type="match status" value="1"/>
</dbReference>
<dbReference type="EMBL" id="JACHGW010000004">
    <property type="protein sequence ID" value="MBB6052551.1"/>
    <property type="molecule type" value="Genomic_DNA"/>
</dbReference>
<dbReference type="InterPro" id="IPR017453">
    <property type="entry name" value="GCV_H_sub"/>
</dbReference>
<dbReference type="InterPro" id="IPR002930">
    <property type="entry name" value="GCV_H"/>
</dbReference>
<feature type="domain" description="Lipoyl-binding" evidence="5">
    <location>
        <begin position="23"/>
        <end position="109"/>
    </location>
</feature>
<dbReference type="InterPro" id="IPR003016">
    <property type="entry name" value="2-oxoA_DH_lipoyl-BS"/>
</dbReference>
<dbReference type="Gene3D" id="2.40.50.100">
    <property type="match status" value="1"/>
</dbReference>
<evidence type="ECO:0000256" key="1">
    <source>
        <dbReference type="ARBA" id="ARBA00009249"/>
    </source>
</evidence>
<sequence>MSNVPSELKYSKSHEWVKLDGDIATVGITDHAQEELGDIVYVELPEVGRVLAYDDVFGTVESVKAVSELYSPLAGEVVAVNETLTDDPANNGALINSTPYEDGWMLKIRVSDPDALAELLDAEGYKSEIGE</sequence>
<comment type="caution">
    <text evidence="6">The sequence shown here is derived from an EMBL/GenBank/DDBJ whole genome shotgun (WGS) entry which is preliminary data.</text>
</comment>
<keyword evidence="2 3" id="KW-0450">Lipoyl</keyword>
<dbReference type="PROSITE" id="PS50968">
    <property type="entry name" value="BIOTINYL_LIPOYL"/>
    <property type="match status" value="1"/>
</dbReference>
<dbReference type="InterPro" id="IPR011053">
    <property type="entry name" value="Single_hybrid_motif"/>
</dbReference>
<evidence type="ECO:0000259" key="5">
    <source>
        <dbReference type="PROSITE" id="PS50968"/>
    </source>
</evidence>
<dbReference type="CDD" id="cd06848">
    <property type="entry name" value="GCS_H"/>
    <property type="match status" value="1"/>
</dbReference>
<protein>
    <recommendedName>
        <fullName evidence="3">Glycine cleavage system H protein</fullName>
    </recommendedName>
</protein>
<comment type="function">
    <text evidence="3">The glycine cleavage system catalyzes the degradation of glycine. The H protein shuttles the methylamine group of glycine from the P protein to the T protein.</text>
</comment>
<dbReference type="PANTHER" id="PTHR11715:SF3">
    <property type="entry name" value="GLYCINE CLEAVAGE SYSTEM H PROTEIN-RELATED"/>
    <property type="match status" value="1"/>
</dbReference>
<dbReference type="GO" id="GO:0009249">
    <property type="term" value="P:protein lipoylation"/>
    <property type="evidence" value="ECO:0007669"/>
    <property type="project" value="TreeGrafter"/>
</dbReference>
<dbReference type="InterPro" id="IPR033753">
    <property type="entry name" value="GCV_H/Fam206"/>
</dbReference>
<comment type="subunit">
    <text evidence="3">The glycine cleavage system is composed of four proteins: P, T, L and H.</text>
</comment>
<evidence type="ECO:0000313" key="7">
    <source>
        <dbReference type="Proteomes" id="UP000520814"/>
    </source>
</evidence>
<evidence type="ECO:0000313" key="6">
    <source>
        <dbReference type="EMBL" id="MBB6052551.1"/>
    </source>
</evidence>
<dbReference type="PROSITE" id="PS00189">
    <property type="entry name" value="LIPOYL"/>
    <property type="match status" value="1"/>
</dbReference>
<dbReference type="GO" id="GO:0005829">
    <property type="term" value="C:cytosol"/>
    <property type="evidence" value="ECO:0007669"/>
    <property type="project" value="TreeGrafter"/>
</dbReference>
<evidence type="ECO:0000256" key="3">
    <source>
        <dbReference type="HAMAP-Rule" id="MF_00272"/>
    </source>
</evidence>
<comment type="similarity">
    <text evidence="1 3">Belongs to the GcvH family.</text>
</comment>
<evidence type="ECO:0000256" key="2">
    <source>
        <dbReference type="ARBA" id="ARBA00022823"/>
    </source>
</evidence>
<evidence type="ECO:0000256" key="4">
    <source>
        <dbReference type="PIRSR" id="PIRSR617453-50"/>
    </source>
</evidence>
<dbReference type="HAMAP" id="MF_00272">
    <property type="entry name" value="GcvH"/>
    <property type="match status" value="1"/>
</dbReference>
<keyword evidence="7" id="KW-1185">Reference proteome</keyword>
<feature type="modified residue" description="N6-lipoyllysine" evidence="3 4">
    <location>
        <position position="64"/>
    </location>
</feature>
<dbReference type="Pfam" id="PF01597">
    <property type="entry name" value="GCV_H"/>
    <property type="match status" value="1"/>
</dbReference>
<dbReference type="InterPro" id="IPR000089">
    <property type="entry name" value="Biotin_lipoyl"/>
</dbReference>
<dbReference type="RefSeq" id="WP_184201785.1">
    <property type="nucleotide sequence ID" value="NZ_JACHGW010000004.1"/>
</dbReference>
<dbReference type="SUPFAM" id="SSF51230">
    <property type="entry name" value="Single hybrid motif"/>
    <property type="match status" value="1"/>
</dbReference>
<dbReference type="GO" id="GO:0005960">
    <property type="term" value="C:glycine cleavage complex"/>
    <property type="evidence" value="ECO:0007669"/>
    <property type="project" value="InterPro"/>
</dbReference>
<dbReference type="GO" id="GO:0019464">
    <property type="term" value="P:glycine decarboxylation via glycine cleavage system"/>
    <property type="evidence" value="ECO:0007669"/>
    <property type="project" value="UniProtKB-UniRule"/>
</dbReference>
<dbReference type="AlphaFoldDB" id="A0A7W9STU2"/>
<comment type="cofactor">
    <cofactor evidence="3">
        <name>(R)-lipoate</name>
        <dbReference type="ChEBI" id="CHEBI:83088"/>
    </cofactor>
    <text evidence="3">Binds 1 lipoyl cofactor covalently.</text>
</comment>